<accession>A0A1U8AWJ4</accession>
<dbReference type="Proteomes" id="UP000189703">
    <property type="component" value="Unplaced"/>
</dbReference>
<evidence type="ECO:0000259" key="1">
    <source>
        <dbReference type="Pfam" id="PF04937"/>
    </source>
</evidence>
<dbReference type="KEGG" id="nnu:104604624"/>
<dbReference type="GeneID" id="104604624"/>
<feature type="domain" description="DUF659" evidence="1">
    <location>
        <begin position="15"/>
        <end position="163"/>
    </location>
</feature>
<dbReference type="eggNOG" id="ENOG502QUNQ">
    <property type="taxonomic scope" value="Eukaryota"/>
</dbReference>
<evidence type="ECO:0000313" key="2">
    <source>
        <dbReference type="Proteomes" id="UP000189703"/>
    </source>
</evidence>
<dbReference type="InParanoid" id="A0A1U8AWJ4"/>
<evidence type="ECO:0000313" key="3">
    <source>
        <dbReference type="RefSeq" id="XP_010267365.1"/>
    </source>
</evidence>
<gene>
    <name evidence="3" type="primary">LOC104604624</name>
</gene>
<name>A0A1U8AWJ4_NELNU</name>
<dbReference type="PANTHER" id="PTHR32166:SF74">
    <property type="entry name" value="OS05G0256350 PROTEIN"/>
    <property type="match status" value="1"/>
</dbReference>
<dbReference type="InterPro" id="IPR007021">
    <property type="entry name" value="DUF659"/>
</dbReference>
<reference evidence="3" key="1">
    <citation type="submission" date="2025-08" db="UniProtKB">
        <authorList>
            <consortium name="RefSeq"/>
        </authorList>
    </citation>
    <scope>IDENTIFICATION</scope>
</reference>
<dbReference type="PANTHER" id="PTHR32166">
    <property type="entry name" value="OSJNBA0013A04.12 PROTEIN"/>
    <property type="match status" value="1"/>
</dbReference>
<dbReference type="OrthoDB" id="2442898at2759"/>
<dbReference type="OMA" id="CKEWLND"/>
<protein>
    <submittedName>
        <fullName evidence="3">Uncharacterized protein LOC104604624</fullName>
    </submittedName>
</protein>
<dbReference type="InterPro" id="IPR012337">
    <property type="entry name" value="RNaseH-like_sf"/>
</dbReference>
<dbReference type="STRING" id="4432.A0A1U8AWJ4"/>
<dbReference type="Pfam" id="PF04937">
    <property type="entry name" value="DUF659"/>
    <property type="match status" value="1"/>
</dbReference>
<keyword evidence="2" id="KW-1185">Reference proteome</keyword>
<organism evidence="2 3">
    <name type="scientific">Nelumbo nucifera</name>
    <name type="common">Sacred lotus</name>
    <dbReference type="NCBI Taxonomy" id="4432"/>
    <lineage>
        <taxon>Eukaryota</taxon>
        <taxon>Viridiplantae</taxon>
        <taxon>Streptophyta</taxon>
        <taxon>Embryophyta</taxon>
        <taxon>Tracheophyta</taxon>
        <taxon>Spermatophyta</taxon>
        <taxon>Magnoliopsida</taxon>
        <taxon>Proteales</taxon>
        <taxon>Nelumbonaceae</taxon>
        <taxon>Nelumbo</taxon>
    </lineage>
</organism>
<dbReference type="AlphaFoldDB" id="A0A1U8AWJ4"/>
<dbReference type="RefSeq" id="XP_010267365.1">
    <property type="nucleotide sequence ID" value="XM_010269063.1"/>
</dbReference>
<proteinExistence type="predicted"/>
<dbReference type="SUPFAM" id="SSF53098">
    <property type="entry name" value="Ribonuclease H-like"/>
    <property type="match status" value="1"/>
</dbReference>
<sequence length="227" mass="26376">MVEAIGQYGPGLKIPSYHELRVPFLKKEVDYTKTLLQHHKETWERWGCSLILDGWTDREDRALINFLVHSRAGTMFVENIDASSDVKRAEKLFTLLDKMVQKIGEKNVLQVVTNNAPNYVLARKFLMVKYPHLMWTPCATNCLNLILEDIGKLPVVKRTLEKAIALTGYIYNHPGLLNLMRKFTSQKELLRPAKTRFATSFLTLQCIYEQKKNLWDLFNSKEWSDSK</sequence>